<dbReference type="Gene3D" id="3.40.50.720">
    <property type="entry name" value="NAD(P)-binding Rossmann-like Domain"/>
    <property type="match status" value="1"/>
</dbReference>
<dbReference type="PANTHER" id="PTHR12126">
    <property type="entry name" value="NADH-UBIQUINONE OXIDOREDUCTASE 39 KDA SUBUNIT-RELATED"/>
    <property type="match status" value="1"/>
</dbReference>
<sequence length="567" mass="63136">MLGNASAERSAGAAPSRVLVTGVTGYVGGRLVPELLRRGHHVRVLTRSTGRIRERPWFDQVQVIEGDASEPRVLTRAFKDLDVAYYLIHAMGQSGSFEERDRTTATAFATYAEQERVGRIVYLGGITPQRRDGGLPEDLSPHLRSREEVGRIFLDGTVPAAVLQAAVIIGSGSVSFEMLRYLTERLPVMVAPSWVRTRIQPIAIRDVLWYLAEAPRLSSEVNRTFDIGGTDILTYEEMMQGFAAIAGLNRRVIAPVPVLTPHLSSLWVGLVTPVPSRIAIPLVESLRHEVVCRENDITGQLGEPPEGRLGFRQSVELALKRIRDADVTTRWSSASVPGAPSDPLPSDPDWAGGSLYADERSRPVHASREALWSVIEGIGGDRGWYSVNAPWRVRGLLDRLVGGVGLRRGRRDPDRLQVGDALDWWRVEAREPGELLRLRAEMRLPGLAWLEFRIEEPEEPAEPEGPAEEVRLVQRAVFYPRGLLGQAYWWSIWPFHGLVFGTMITNIAGAAEDGRPRPLRLRELRPGGLPRGTAHYGDHGDGHQHERRGERRGERRRGQRRGEGGPR</sequence>
<accession>A0A927RDY4</accession>
<evidence type="ECO:0000256" key="1">
    <source>
        <dbReference type="SAM" id="MobiDB-lite"/>
    </source>
</evidence>
<gene>
    <name evidence="3" type="ORF">HEB94_009795</name>
</gene>
<proteinExistence type="predicted"/>
<feature type="compositionally biased region" description="Basic and acidic residues" evidence="1">
    <location>
        <begin position="536"/>
        <end position="553"/>
    </location>
</feature>
<dbReference type="Pfam" id="PF13460">
    <property type="entry name" value="NAD_binding_10"/>
    <property type="match status" value="1"/>
</dbReference>
<dbReference type="PANTHER" id="PTHR12126:SF11">
    <property type="entry name" value="NADH DEHYDROGENASE [UBIQUINONE] 1 ALPHA SUBCOMPLEX SUBUNIT 9, MITOCHONDRIAL"/>
    <property type="match status" value="1"/>
</dbReference>
<dbReference type="RefSeq" id="WP_192755905.1">
    <property type="nucleotide sequence ID" value="NZ_BAABJL010000239.1"/>
</dbReference>
<dbReference type="Pfam" id="PF11066">
    <property type="entry name" value="DUF2867"/>
    <property type="match status" value="1"/>
</dbReference>
<dbReference type="EMBL" id="JADBEM010000001">
    <property type="protein sequence ID" value="MBE1612947.1"/>
    <property type="molecule type" value="Genomic_DNA"/>
</dbReference>
<comment type="caution">
    <text evidence="3">The sequence shown here is derived from an EMBL/GenBank/DDBJ whole genome shotgun (WGS) entry which is preliminary data.</text>
</comment>
<dbReference type="InterPro" id="IPR016040">
    <property type="entry name" value="NAD(P)-bd_dom"/>
</dbReference>
<dbReference type="GO" id="GO:0044877">
    <property type="term" value="F:protein-containing complex binding"/>
    <property type="evidence" value="ECO:0007669"/>
    <property type="project" value="TreeGrafter"/>
</dbReference>
<dbReference type="AlphaFoldDB" id="A0A927RDY4"/>
<feature type="domain" description="NAD(P)-binding" evidence="2">
    <location>
        <begin position="22"/>
        <end position="129"/>
    </location>
</feature>
<name>A0A927RDY4_9ACTN</name>
<dbReference type="InterPro" id="IPR051207">
    <property type="entry name" value="ComplexI_NDUFA9_subunit"/>
</dbReference>
<organism evidence="3 4">
    <name type="scientific">Actinopolymorpha pittospori</name>
    <dbReference type="NCBI Taxonomy" id="648752"/>
    <lineage>
        <taxon>Bacteria</taxon>
        <taxon>Bacillati</taxon>
        <taxon>Actinomycetota</taxon>
        <taxon>Actinomycetes</taxon>
        <taxon>Propionibacteriales</taxon>
        <taxon>Actinopolymorphaceae</taxon>
        <taxon>Actinopolymorpha</taxon>
    </lineage>
</organism>
<reference evidence="3" key="1">
    <citation type="submission" date="2020-10" db="EMBL/GenBank/DDBJ databases">
        <title>Sequencing the genomes of 1000 actinobacteria strains.</title>
        <authorList>
            <person name="Klenk H.-P."/>
        </authorList>
    </citation>
    <scope>NUCLEOTIDE SEQUENCE</scope>
    <source>
        <strain evidence="3">DSM 45354</strain>
    </source>
</reference>
<evidence type="ECO:0000259" key="2">
    <source>
        <dbReference type="Pfam" id="PF13460"/>
    </source>
</evidence>
<keyword evidence="4" id="KW-1185">Reference proteome</keyword>
<evidence type="ECO:0000313" key="4">
    <source>
        <dbReference type="Proteomes" id="UP000638648"/>
    </source>
</evidence>
<dbReference type="SUPFAM" id="SSF51735">
    <property type="entry name" value="NAD(P)-binding Rossmann-fold domains"/>
    <property type="match status" value="1"/>
</dbReference>
<evidence type="ECO:0000313" key="3">
    <source>
        <dbReference type="EMBL" id="MBE1612947.1"/>
    </source>
</evidence>
<feature type="region of interest" description="Disordered" evidence="1">
    <location>
        <begin position="518"/>
        <end position="567"/>
    </location>
</feature>
<protein>
    <submittedName>
        <fullName evidence="3">Uncharacterized protein YbjT (DUF2867 family)</fullName>
    </submittedName>
</protein>
<dbReference type="InterPro" id="IPR021295">
    <property type="entry name" value="DUF2867"/>
</dbReference>
<dbReference type="Proteomes" id="UP000638648">
    <property type="component" value="Unassembled WGS sequence"/>
</dbReference>
<dbReference type="InterPro" id="IPR036291">
    <property type="entry name" value="NAD(P)-bd_dom_sf"/>
</dbReference>